<evidence type="ECO:0000313" key="1">
    <source>
        <dbReference type="EMBL" id="AHJ58538.1"/>
    </source>
</evidence>
<dbReference type="KEGG" id="aoi:AORI_P023"/>
<accession>W6HY54</accession>
<keyword evidence="2" id="KW-1185">Reference proteome</keyword>
<dbReference type="HOGENOM" id="CLU_575754_0_0_11"/>
<protein>
    <recommendedName>
        <fullName evidence="3">Helix-turn-helix domain-containing protein</fullName>
    </recommendedName>
</protein>
<name>W6HY54_9PSEU</name>
<organism evidence="1 2">
    <name type="scientific">Amycolatopsis keratiniphila</name>
    <dbReference type="NCBI Taxonomy" id="129921"/>
    <lineage>
        <taxon>Bacteria</taxon>
        <taxon>Bacillati</taxon>
        <taxon>Actinomycetota</taxon>
        <taxon>Actinomycetes</taxon>
        <taxon>Pseudonocardiales</taxon>
        <taxon>Pseudonocardiaceae</taxon>
        <taxon>Amycolatopsis</taxon>
        <taxon>Amycolatopsis japonica group</taxon>
    </lineage>
</organism>
<dbReference type="AlphaFoldDB" id="W6HY54"/>
<dbReference type="EMBL" id="CP003411">
    <property type="protein sequence ID" value="AHJ58538.1"/>
    <property type="molecule type" value="Genomic_DNA"/>
</dbReference>
<dbReference type="Proteomes" id="UP000013968">
    <property type="component" value="Plasmid pXL100"/>
</dbReference>
<keyword evidence="1" id="KW-0614">Plasmid</keyword>
<reference evidence="1 2" key="1">
    <citation type="journal article" date="2014" name="BMC Genomics">
        <title>Complete genome sequence and comparative genomic analyses of the vancomycin-producing Amycolatopsis orientalis.</title>
        <authorList>
            <person name="Xu L."/>
            <person name="Huang H."/>
            <person name="Wei W."/>
            <person name="Zhong Y."/>
            <person name="Tang B."/>
            <person name="Yuan H."/>
            <person name="Zhu L."/>
            <person name="Huang W."/>
            <person name="Ge M."/>
            <person name="Yang S."/>
            <person name="Zheng H."/>
            <person name="Jiang W."/>
            <person name="Chen D."/>
            <person name="Zhao G.P."/>
            <person name="Zhao W."/>
        </authorList>
    </citation>
    <scope>NUCLEOTIDE SEQUENCE [LARGE SCALE GENOMIC DNA]</scope>
    <source>
        <strain evidence="1 2">HCCB10007</strain>
        <plasmid evidence="1 2">pXL100</plasmid>
    </source>
</reference>
<evidence type="ECO:0000313" key="2">
    <source>
        <dbReference type="Proteomes" id="UP000013968"/>
    </source>
</evidence>
<geneLocation type="plasmid" evidence="1 2">
    <name>pXL100</name>
</geneLocation>
<sequence length="474" mass="53668">MATLCGRCWAQFGGQAGAAEIGAAPTATVPVRAAEGPTEWAKLLMAVPWLQGLRRDARRRLQVLVETLRNWADWSTGEAWPTWARLQAATGWGRSSVARWLRQLWILGWIDRIEPGSTPQFRPMASPIEGNRAAVYGLLVPAYAEHIEPQERLHRYRMTIAELRDKIAQLKAAEEKTWTPSCSFDLLELKIVVGHLRTRAREIFHRSATVSEVDEQTIEPLRGRIDEEQGQFATKVPTTRAQMLAAAAELRRQHPVLGRLSVRAIRSICRSWWRSDWCNRDVLHALRYRPTGWSGTESGHVEYAVIHPAGWVRSRLSTWRDERGRPLPTRHTRRLAKFVDELDQRVSREAFGVIGARLQDEHGFLTPQVITDHGRRCGDQLAAERRAEATRVAVVAERRVADAARRAKVATAPALRTPLQDKLIAQAHATIPAPSSSVASEPVDEFAGLDPVERRRRIHERARVYAALNRRNRR</sequence>
<gene>
    <name evidence="1" type="ORF">AORI_P023</name>
</gene>
<dbReference type="RefSeq" id="WP_024264316.1">
    <property type="nucleotide sequence ID" value="NC_023497.1"/>
</dbReference>
<proteinExistence type="predicted"/>
<evidence type="ECO:0008006" key="3">
    <source>
        <dbReference type="Google" id="ProtNLM"/>
    </source>
</evidence>